<proteinExistence type="predicted"/>
<dbReference type="Proteomes" id="UP000665020">
    <property type="component" value="Chromosome"/>
</dbReference>
<dbReference type="Gene3D" id="3.20.20.140">
    <property type="entry name" value="Metal-dependent hydrolases"/>
    <property type="match status" value="1"/>
</dbReference>
<keyword evidence="2" id="KW-1185">Reference proteome</keyword>
<gene>
    <name evidence="1" type="ORF">GM661_10275</name>
</gene>
<dbReference type="KEGG" id="ifn:GM661_10275"/>
<evidence type="ECO:0000313" key="2">
    <source>
        <dbReference type="Proteomes" id="UP000665020"/>
    </source>
</evidence>
<name>A0A8A7KEZ4_9FIRM</name>
<protein>
    <submittedName>
        <fullName evidence="1">Uncharacterized protein</fullName>
    </submittedName>
</protein>
<sequence length="53" mass="5996">MILYLSTDYDGIKSITVGLENIAKLNKLKEMLYKNAYSRRDINKYSGGIGPIL</sequence>
<reference evidence="1" key="1">
    <citation type="submission" date="2019-12" db="EMBL/GenBank/DDBJ databases">
        <authorList>
            <person name="zhang j."/>
            <person name="sun C.M."/>
        </authorList>
    </citation>
    <scope>NUCLEOTIDE SEQUENCE</scope>
    <source>
        <strain evidence="1">NS-1</strain>
    </source>
</reference>
<dbReference type="AlphaFoldDB" id="A0A8A7KEZ4"/>
<dbReference type="EMBL" id="CP046640">
    <property type="protein sequence ID" value="QTL99981.1"/>
    <property type="molecule type" value="Genomic_DNA"/>
</dbReference>
<evidence type="ECO:0000313" key="1">
    <source>
        <dbReference type="EMBL" id="QTL99981.1"/>
    </source>
</evidence>
<accession>A0A8A7KEZ4</accession>
<organism evidence="1 2">
    <name type="scientific">Iocasia fonsfrigidae</name>
    <dbReference type="NCBI Taxonomy" id="2682810"/>
    <lineage>
        <taxon>Bacteria</taxon>
        <taxon>Bacillati</taxon>
        <taxon>Bacillota</taxon>
        <taxon>Clostridia</taxon>
        <taxon>Halanaerobiales</taxon>
        <taxon>Halanaerobiaceae</taxon>
        <taxon>Iocasia</taxon>
    </lineage>
</organism>